<evidence type="ECO:0000313" key="2">
    <source>
        <dbReference type="EMBL" id="OPJ82296.1"/>
    </source>
</evidence>
<dbReference type="STRING" id="372326.A0A1V4KCU5"/>
<protein>
    <submittedName>
        <fullName evidence="2">Putative DNA double-strand break repair Rad50 ATPase-like</fullName>
    </submittedName>
</protein>
<name>A0A1V4KCU5_PATFA</name>
<gene>
    <name evidence="2" type="ORF">AV530_014076</name>
</gene>
<evidence type="ECO:0000256" key="1">
    <source>
        <dbReference type="SAM" id="Coils"/>
    </source>
</evidence>
<feature type="coiled-coil region" evidence="1">
    <location>
        <begin position="70"/>
        <end position="163"/>
    </location>
</feature>
<dbReference type="AlphaFoldDB" id="A0A1V4KCU5"/>
<organism evidence="2 3">
    <name type="scientific">Patagioenas fasciata monilis</name>
    <dbReference type="NCBI Taxonomy" id="372326"/>
    <lineage>
        <taxon>Eukaryota</taxon>
        <taxon>Metazoa</taxon>
        <taxon>Chordata</taxon>
        <taxon>Craniata</taxon>
        <taxon>Vertebrata</taxon>
        <taxon>Euteleostomi</taxon>
        <taxon>Archelosauria</taxon>
        <taxon>Archosauria</taxon>
        <taxon>Dinosauria</taxon>
        <taxon>Saurischia</taxon>
        <taxon>Theropoda</taxon>
        <taxon>Coelurosauria</taxon>
        <taxon>Aves</taxon>
        <taxon>Neognathae</taxon>
        <taxon>Neoaves</taxon>
        <taxon>Columbimorphae</taxon>
        <taxon>Columbiformes</taxon>
        <taxon>Columbidae</taxon>
        <taxon>Patagioenas</taxon>
    </lineage>
</organism>
<sequence>MYINKWSFLNSLVGWSENRALGKDDHLNKSGVCSDTDHEATDLEECTTKEVPYISYKFATLYIIKIVNDMQQMKNKHVKIIRQLDKIRKENQEQTITAIMKHYGEKMRSLKSQLEAYRELMNKSSTRWQDTVKNLRKRNRQLIQEKEDLLHQMKKQTEKWEEEKVSNEEGEPEWSMEKGYLWQAHTMLEKIQESIQKREREVTELLQSERRYNRAMKPQITVLIFLKTLVNKVHTIYCDVPEAQQYISQLIRKNKDQRADWKEAFNNAQTDILSYEVFYGNEPMDDERTQFSMELFRTFGKAKSELEYVEIEKIVFDCIQRGEIPNCIKRSCLYAASRVYQRTKEQQERYQYWNKVPISERDMVEKV</sequence>
<keyword evidence="1" id="KW-0175">Coiled coil</keyword>
<evidence type="ECO:0000313" key="3">
    <source>
        <dbReference type="Proteomes" id="UP000190648"/>
    </source>
</evidence>
<dbReference type="EMBL" id="LSYS01003700">
    <property type="protein sequence ID" value="OPJ82296.1"/>
    <property type="molecule type" value="Genomic_DNA"/>
</dbReference>
<comment type="caution">
    <text evidence="2">The sequence shown here is derived from an EMBL/GenBank/DDBJ whole genome shotgun (WGS) entry which is preliminary data.</text>
</comment>
<reference evidence="2 3" key="1">
    <citation type="submission" date="2016-02" db="EMBL/GenBank/DDBJ databases">
        <title>Band-tailed pigeon sequencing and assembly.</title>
        <authorList>
            <person name="Soares A.E."/>
            <person name="Novak B.J."/>
            <person name="Rice E.S."/>
            <person name="O'Connell B."/>
            <person name="Chang D."/>
            <person name="Weber S."/>
            <person name="Shapiro B."/>
        </authorList>
    </citation>
    <scope>NUCLEOTIDE SEQUENCE [LARGE SCALE GENOMIC DNA]</scope>
    <source>
        <strain evidence="2">BTP2013</strain>
        <tissue evidence="2">Blood</tissue>
    </source>
</reference>
<accession>A0A1V4KCU5</accession>
<keyword evidence="3" id="KW-1185">Reference proteome</keyword>
<dbReference type="OrthoDB" id="3176171at2759"/>
<dbReference type="Proteomes" id="UP000190648">
    <property type="component" value="Unassembled WGS sequence"/>
</dbReference>
<proteinExistence type="predicted"/>